<dbReference type="PANTHER" id="PTHR32166:SF74">
    <property type="entry name" value="OS05G0256350 PROTEIN"/>
    <property type="match status" value="1"/>
</dbReference>
<dbReference type="Gramene" id="C.cajan_42310.t">
    <property type="protein sequence ID" value="C.cajan_42310.t"/>
    <property type="gene ID" value="C.cajan_42310"/>
</dbReference>
<dbReference type="Pfam" id="PF04937">
    <property type="entry name" value="DUF659"/>
    <property type="match status" value="1"/>
</dbReference>
<dbReference type="SUPFAM" id="SSF53098">
    <property type="entry name" value="Ribonuclease H-like"/>
    <property type="match status" value="1"/>
</dbReference>
<proteinExistence type="predicted"/>
<dbReference type="InterPro" id="IPR007021">
    <property type="entry name" value="DUF659"/>
</dbReference>
<reference evidence="2" key="1">
    <citation type="journal article" date="2012" name="Nat. Biotechnol.">
        <title>Draft genome sequence of pigeonpea (Cajanus cajan), an orphan legume crop of resource-poor farmers.</title>
        <authorList>
            <person name="Varshney R.K."/>
            <person name="Chen W."/>
            <person name="Li Y."/>
            <person name="Bharti A.K."/>
            <person name="Saxena R.K."/>
            <person name="Schlueter J.A."/>
            <person name="Donoghue M.T."/>
            <person name="Azam S."/>
            <person name="Fan G."/>
            <person name="Whaley A.M."/>
            <person name="Farmer A.D."/>
            <person name="Sheridan J."/>
            <person name="Iwata A."/>
            <person name="Tuteja R."/>
            <person name="Penmetsa R.V."/>
            <person name="Wu W."/>
            <person name="Upadhyaya H.D."/>
            <person name="Yang S.P."/>
            <person name="Shah T."/>
            <person name="Saxena K.B."/>
            <person name="Michael T."/>
            <person name="McCombie W.R."/>
            <person name="Yang B."/>
            <person name="Zhang G."/>
            <person name="Yang H."/>
            <person name="Wang J."/>
            <person name="Spillane C."/>
            <person name="Cook D.R."/>
            <person name="May G.D."/>
            <person name="Xu X."/>
            <person name="Jackson S.A."/>
        </authorList>
    </citation>
    <scope>NUCLEOTIDE SEQUENCE [LARGE SCALE GENOMIC DNA]</scope>
</reference>
<organism evidence="2 3">
    <name type="scientific">Cajanus cajan</name>
    <name type="common">Pigeon pea</name>
    <name type="synonym">Cajanus indicus</name>
    <dbReference type="NCBI Taxonomy" id="3821"/>
    <lineage>
        <taxon>Eukaryota</taxon>
        <taxon>Viridiplantae</taxon>
        <taxon>Streptophyta</taxon>
        <taxon>Embryophyta</taxon>
        <taxon>Tracheophyta</taxon>
        <taxon>Spermatophyta</taxon>
        <taxon>Magnoliopsida</taxon>
        <taxon>eudicotyledons</taxon>
        <taxon>Gunneridae</taxon>
        <taxon>Pentapetalae</taxon>
        <taxon>rosids</taxon>
        <taxon>fabids</taxon>
        <taxon>Fabales</taxon>
        <taxon>Fabaceae</taxon>
        <taxon>Papilionoideae</taxon>
        <taxon>50 kb inversion clade</taxon>
        <taxon>NPAAA clade</taxon>
        <taxon>indigoferoid/millettioid clade</taxon>
        <taxon>Phaseoleae</taxon>
        <taxon>Cajanus</taxon>
    </lineage>
</organism>
<dbReference type="STRING" id="3821.A0A151R0D9"/>
<accession>A0A151R0D9</accession>
<dbReference type="AlphaFoldDB" id="A0A151R0D9"/>
<dbReference type="Proteomes" id="UP000075243">
    <property type="component" value="Unassembled WGS sequence"/>
</dbReference>
<gene>
    <name evidence="2" type="ORF">KK1_042915</name>
</gene>
<dbReference type="EMBL" id="KQ484285">
    <property type="protein sequence ID" value="KYP35996.1"/>
    <property type="molecule type" value="Genomic_DNA"/>
</dbReference>
<name>A0A151R0D9_CAJCA</name>
<evidence type="ECO:0000259" key="1">
    <source>
        <dbReference type="Pfam" id="PF04937"/>
    </source>
</evidence>
<evidence type="ECO:0000313" key="2">
    <source>
        <dbReference type="EMBL" id="KYP35996.1"/>
    </source>
</evidence>
<keyword evidence="3" id="KW-1185">Reference proteome</keyword>
<dbReference type="InterPro" id="IPR012337">
    <property type="entry name" value="RNaseH-like_sf"/>
</dbReference>
<sequence length="279" mass="32228">MSSNPIPSQSQTSSHSIKKIDIGWKHCHPTKENDTNEITCNYCKEKLKQISIRESCNKEATARVRQYIARFWYQVGPFFNMIKLESFHDMVVAIGFGCSIMSDAWTGKKQSCIINFLVNSSVVTMFVKSVDGSNFMKTEQKLFGLLDSIVEDIEEKNDVDQVITDNESNYVIAGKMIHQEKPNLRKMFVSDEWKSNKLSKEAKGREACKTVLMPSFRRNVMYILKVMAPLVKVLRLVDGRKIGNFRVATAMDKEKEVIMKFFNNNETKYKVMFEIVDRR</sequence>
<dbReference type="PANTHER" id="PTHR32166">
    <property type="entry name" value="OSJNBA0013A04.12 PROTEIN"/>
    <property type="match status" value="1"/>
</dbReference>
<feature type="domain" description="DUF659" evidence="1">
    <location>
        <begin position="97"/>
        <end position="185"/>
    </location>
</feature>
<evidence type="ECO:0000313" key="3">
    <source>
        <dbReference type="Proteomes" id="UP000075243"/>
    </source>
</evidence>
<protein>
    <recommendedName>
        <fullName evidence="1">DUF659 domain-containing protein</fullName>
    </recommendedName>
</protein>